<dbReference type="PANTHER" id="PTHR35309:SF4">
    <property type="entry name" value="TOCOPHEROL CYCLASE"/>
    <property type="match status" value="1"/>
</dbReference>
<protein>
    <submittedName>
        <fullName evidence="2">Uncharacterized protein</fullName>
    </submittedName>
</protein>
<dbReference type="OrthoDB" id="5421239at2759"/>
<gene>
    <name evidence="2" type="ORF">BSL78_22823</name>
</gene>
<keyword evidence="3" id="KW-1185">Reference proteome</keyword>
<proteinExistence type="predicted"/>
<dbReference type="InterPro" id="IPR025893">
    <property type="entry name" value="Tocopherol_cyclase"/>
</dbReference>
<dbReference type="PANTHER" id="PTHR35309">
    <property type="match status" value="1"/>
</dbReference>
<dbReference type="Proteomes" id="UP000230750">
    <property type="component" value="Unassembled WGS sequence"/>
</dbReference>
<organism evidence="2 3">
    <name type="scientific">Stichopus japonicus</name>
    <name type="common">Sea cucumber</name>
    <dbReference type="NCBI Taxonomy" id="307972"/>
    <lineage>
        <taxon>Eukaryota</taxon>
        <taxon>Metazoa</taxon>
        <taxon>Echinodermata</taxon>
        <taxon>Eleutherozoa</taxon>
        <taxon>Echinozoa</taxon>
        <taxon>Holothuroidea</taxon>
        <taxon>Aspidochirotacea</taxon>
        <taxon>Aspidochirotida</taxon>
        <taxon>Stichopodidae</taxon>
        <taxon>Apostichopus</taxon>
    </lineage>
</organism>
<dbReference type="AlphaFoldDB" id="A0A2G8JX79"/>
<dbReference type="GO" id="GO:0009976">
    <property type="term" value="F:tocopherol cyclase activity"/>
    <property type="evidence" value="ECO:0007669"/>
    <property type="project" value="InterPro"/>
</dbReference>
<name>A0A2G8JX79_STIJA</name>
<feature type="signal peptide" evidence="1">
    <location>
        <begin position="1"/>
        <end position="24"/>
    </location>
</feature>
<comment type="caution">
    <text evidence="2">The sequence shown here is derived from an EMBL/GenBank/DDBJ whole genome shotgun (WGS) entry which is preliminary data.</text>
</comment>
<evidence type="ECO:0000256" key="1">
    <source>
        <dbReference type="SAM" id="SignalP"/>
    </source>
</evidence>
<accession>A0A2G8JX79</accession>
<feature type="chain" id="PRO_5013930075" evidence="1">
    <location>
        <begin position="25"/>
        <end position="414"/>
    </location>
</feature>
<evidence type="ECO:0000313" key="2">
    <source>
        <dbReference type="EMBL" id="PIK40319.1"/>
    </source>
</evidence>
<sequence length="414" mass="45919">MNYNMMSSVRILLFLALFIRTVVGSDYDPHIYPDRGPFFEGWYARLTDGENARSFGILFGRVLPEATQKAATLTYLNLIRSNGSRSMISIETAPLLEDISVTIKNGTPPVTNPITSAPSDFQWVSRPNGYFNVTANSTEFNMTVNDIRFEGKFGAPVPWAPGGLGKISQIGASFDISPKIMYTFINAIRTTLMMGIVTRGLAPRSPFTTPLVRVQSRDPGTYRWINLTSKEVLQGSGYLHQEKNWGKSFPPEWIWTEGYDPVKNVSFAGSFGTVNFGPLPVPAMLFGYRNFRSGFAVDFRPDDSVIMKDLQPCNGTASVTIESLFYSVKLHFSAEETTFGTCLCGPVADGFEPVVTESFVATAWIQVMRHVTFWDMIFRSGDILEDVVLTGVALEFGGNYLCQDNPCKTKDTCG</sequence>
<dbReference type="Pfam" id="PF14249">
    <property type="entry name" value="Tocopherol_cycl"/>
    <property type="match status" value="1"/>
</dbReference>
<dbReference type="EMBL" id="MRZV01001135">
    <property type="protein sequence ID" value="PIK40319.1"/>
    <property type="molecule type" value="Genomic_DNA"/>
</dbReference>
<evidence type="ECO:0000313" key="3">
    <source>
        <dbReference type="Proteomes" id="UP000230750"/>
    </source>
</evidence>
<keyword evidence="1" id="KW-0732">Signal</keyword>
<reference evidence="2 3" key="1">
    <citation type="journal article" date="2017" name="PLoS Biol.">
        <title>The sea cucumber genome provides insights into morphological evolution and visceral regeneration.</title>
        <authorList>
            <person name="Zhang X."/>
            <person name="Sun L."/>
            <person name="Yuan J."/>
            <person name="Sun Y."/>
            <person name="Gao Y."/>
            <person name="Zhang L."/>
            <person name="Li S."/>
            <person name="Dai H."/>
            <person name="Hamel J.F."/>
            <person name="Liu C."/>
            <person name="Yu Y."/>
            <person name="Liu S."/>
            <person name="Lin W."/>
            <person name="Guo K."/>
            <person name="Jin S."/>
            <person name="Xu P."/>
            <person name="Storey K.B."/>
            <person name="Huan P."/>
            <person name="Zhang T."/>
            <person name="Zhou Y."/>
            <person name="Zhang J."/>
            <person name="Lin C."/>
            <person name="Li X."/>
            <person name="Xing L."/>
            <person name="Huo D."/>
            <person name="Sun M."/>
            <person name="Wang L."/>
            <person name="Mercier A."/>
            <person name="Li F."/>
            <person name="Yang H."/>
            <person name="Xiang J."/>
        </authorList>
    </citation>
    <scope>NUCLEOTIDE SEQUENCE [LARGE SCALE GENOMIC DNA]</scope>
    <source>
        <strain evidence="2">Shaxun</strain>
        <tissue evidence="2">Muscle</tissue>
    </source>
</reference>